<accession>A0ACC2X3J7</accession>
<name>A0ACC2X3J7_9TREE</name>
<keyword evidence="2" id="KW-1185">Reference proteome</keyword>
<reference evidence="1" key="1">
    <citation type="submission" date="2023-04" db="EMBL/GenBank/DDBJ databases">
        <title>Draft Genome sequencing of Naganishia species isolated from polar environments using Oxford Nanopore Technology.</title>
        <authorList>
            <person name="Leo P."/>
            <person name="Venkateswaran K."/>
        </authorList>
    </citation>
    <scope>NUCLEOTIDE SEQUENCE</scope>
    <source>
        <strain evidence="1">MNA-CCFEE 5425</strain>
    </source>
</reference>
<proteinExistence type="predicted"/>
<dbReference type="Proteomes" id="UP001243375">
    <property type="component" value="Unassembled WGS sequence"/>
</dbReference>
<dbReference type="EMBL" id="JASBWU010000010">
    <property type="protein sequence ID" value="KAJ9118598.1"/>
    <property type="molecule type" value="Genomic_DNA"/>
</dbReference>
<sequence length="149" mass="15841">MVFQSPEPLGYGMDSGLGSLPFLGIGFGMILGTITTLFTDKYYVRAVNASSTGSVPPETRLIPACYASWCLPVSLAIFAATSDPSIHWIAPVLAGVPFGLGLIVIFVSVLSYLIDAYAAQVTMGMLDTDMTESSDDGQTPQHDAEQDRL</sequence>
<gene>
    <name evidence="1" type="ORF">QFC22_003818</name>
</gene>
<evidence type="ECO:0000313" key="2">
    <source>
        <dbReference type="Proteomes" id="UP001243375"/>
    </source>
</evidence>
<protein>
    <submittedName>
        <fullName evidence="1">Uncharacterized protein</fullName>
    </submittedName>
</protein>
<evidence type="ECO:0000313" key="1">
    <source>
        <dbReference type="EMBL" id="KAJ9118598.1"/>
    </source>
</evidence>
<comment type="caution">
    <text evidence="1">The sequence shown here is derived from an EMBL/GenBank/DDBJ whole genome shotgun (WGS) entry which is preliminary data.</text>
</comment>
<organism evidence="1 2">
    <name type="scientific">Naganishia vaughanmartiniae</name>
    <dbReference type="NCBI Taxonomy" id="1424756"/>
    <lineage>
        <taxon>Eukaryota</taxon>
        <taxon>Fungi</taxon>
        <taxon>Dikarya</taxon>
        <taxon>Basidiomycota</taxon>
        <taxon>Agaricomycotina</taxon>
        <taxon>Tremellomycetes</taxon>
        <taxon>Filobasidiales</taxon>
        <taxon>Filobasidiaceae</taxon>
        <taxon>Naganishia</taxon>
    </lineage>
</organism>